<dbReference type="Proteomes" id="UP000695022">
    <property type="component" value="Unplaced"/>
</dbReference>
<organism evidence="7 8">
    <name type="scientific">Priapulus caudatus</name>
    <name type="common">Priapulid worm</name>
    <dbReference type="NCBI Taxonomy" id="37621"/>
    <lineage>
        <taxon>Eukaryota</taxon>
        <taxon>Metazoa</taxon>
        <taxon>Ecdysozoa</taxon>
        <taxon>Scalidophora</taxon>
        <taxon>Priapulida</taxon>
        <taxon>Priapulimorpha</taxon>
        <taxon>Priapulimorphida</taxon>
        <taxon>Priapulidae</taxon>
        <taxon>Priapulus</taxon>
    </lineage>
</organism>
<feature type="transmembrane region" description="Helical" evidence="6">
    <location>
        <begin position="117"/>
        <end position="147"/>
    </location>
</feature>
<dbReference type="InterPro" id="IPR002401">
    <property type="entry name" value="Cyt_P450_E_grp-I"/>
</dbReference>
<evidence type="ECO:0000313" key="8">
    <source>
        <dbReference type="RefSeq" id="XP_014674000.1"/>
    </source>
</evidence>
<dbReference type="PRINTS" id="PR00385">
    <property type="entry name" value="P450"/>
</dbReference>
<protein>
    <submittedName>
        <fullName evidence="8">Cytochrome P450 18a1-like</fullName>
    </submittedName>
</protein>
<reference evidence="8" key="1">
    <citation type="submission" date="2025-08" db="UniProtKB">
        <authorList>
            <consortium name="RefSeq"/>
        </authorList>
    </citation>
    <scope>IDENTIFICATION</scope>
</reference>
<gene>
    <name evidence="8" type="primary">LOC106814212</name>
</gene>
<proteinExistence type="inferred from homology"/>
<dbReference type="SUPFAM" id="SSF48264">
    <property type="entry name" value="Cytochrome P450"/>
    <property type="match status" value="1"/>
</dbReference>
<evidence type="ECO:0000313" key="7">
    <source>
        <dbReference type="Proteomes" id="UP000695022"/>
    </source>
</evidence>
<dbReference type="PROSITE" id="PS00086">
    <property type="entry name" value="CYTOCHROME_P450"/>
    <property type="match status" value="1"/>
</dbReference>
<dbReference type="PANTHER" id="PTHR24300">
    <property type="entry name" value="CYTOCHROME P450 508A4-RELATED"/>
    <property type="match status" value="1"/>
</dbReference>
<feature type="transmembrane region" description="Helical" evidence="6">
    <location>
        <begin position="49"/>
        <end position="67"/>
    </location>
</feature>
<name>A0ABM1EP79_PRICU</name>
<dbReference type="PANTHER" id="PTHR24300:SF403">
    <property type="entry name" value="CYTOCHROME P450 306A1"/>
    <property type="match status" value="1"/>
</dbReference>
<dbReference type="InterPro" id="IPR036396">
    <property type="entry name" value="Cyt_P450_sf"/>
</dbReference>
<accession>A0ABM1EP79</accession>
<dbReference type="GeneID" id="106814212"/>
<dbReference type="Gene3D" id="1.10.630.10">
    <property type="entry name" value="Cytochrome P450"/>
    <property type="match status" value="1"/>
</dbReference>
<keyword evidence="6" id="KW-0472">Membrane</keyword>
<dbReference type="InterPro" id="IPR017972">
    <property type="entry name" value="Cyt_P450_CS"/>
</dbReference>
<evidence type="ECO:0000256" key="1">
    <source>
        <dbReference type="ARBA" id="ARBA00010617"/>
    </source>
</evidence>
<keyword evidence="5" id="KW-0560">Oxidoreductase</keyword>
<evidence type="ECO:0000256" key="2">
    <source>
        <dbReference type="ARBA" id="ARBA00022723"/>
    </source>
</evidence>
<keyword evidence="6" id="KW-0812">Transmembrane</keyword>
<dbReference type="InterPro" id="IPR001128">
    <property type="entry name" value="Cyt_P450"/>
</dbReference>
<keyword evidence="2 5" id="KW-0479">Metal-binding</keyword>
<dbReference type="InterPro" id="IPR050182">
    <property type="entry name" value="Cytochrome_P450_fam2"/>
</dbReference>
<keyword evidence="5" id="KW-0349">Heme</keyword>
<dbReference type="PRINTS" id="PR00463">
    <property type="entry name" value="EP450I"/>
</dbReference>
<dbReference type="RefSeq" id="XP_014674000.1">
    <property type="nucleotide sequence ID" value="XM_014818514.1"/>
</dbReference>
<sequence length="619" mass="67647">MISALNTDATDRLQSASANGHASAATWETSSAACQPSAASWELTRWEPSAVVCLLCGALISVALALMRSYRPPANLYSFATVVIGMSLVPSCLAVFADDTLPAAAVREPSSLPFAESLPILAAALGSVFSARICVVVAIVIGAFLALMPAACRTPNFPPGPAGLPILGNLLSLGTKPHLALERLGRRYGPVFHVMMGKQPMVVVTDYRLIREAFSQPAFSGRPDMYLFRAIYEGTASEAFFPGISFAQGHLWKVHRKFAMSVMKSLGVGHSRLQSLIQGEVDVLLNKLAAYDGELIDVHADRSLAKSAANVAAALVFGRTLDHEDPAFHNYVEIMEEGFSLIGVGSILNFFPLLRFVPGLNYSLKKLRQNSAVTDAYFEEFIREHRATYDPVTTRDYVDAFLRKQEEDGGETFSDIKLVHIIGDLFGAGYVTIHQTILWGILLLCMHPDVQLRAQAEIDAIVGRDRLPGFEDQPHLPNTESTILEIQRYANLLPMGSPHATTEEVQLGGYTIPAGTTVVGLLWCVHRDPRVWKLADEFSPDNFLQDGKVFKPEAFMPFSKGRRECLGGTLARQELFLFISALLHRFTLSLPLGEATPSLEGDIGVTRVPPSYRVCMTPR</sequence>
<evidence type="ECO:0000256" key="5">
    <source>
        <dbReference type="RuleBase" id="RU000461"/>
    </source>
</evidence>
<keyword evidence="4 5" id="KW-0503">Monooxygenase</keyword>
<dbReference type="Pfam" id="PF00067">
    <property type="entry name" value="p450"/>
    <property type="match status" value="1"/>
</dbReference>
<feature type="transmembrane region" description="Helical" evidence="6">
    <location>
        <begin position="74"/>
        <end position="97"/>
    </location>
</feature>
<evidence type="ECO:0000256" key="6">
    <source>
        <dbReference type="SAM" id="Phobius"/>
    </source>
</evidence>
<keyword evidence="7" id="KW-1185">Reference proteome</keyword>
<evidence type="ECO:0000256" key="4">
    <source>
        <dbReference type="ARBA" id="ARBA00023033"/>
    </source>
</evidence>
<keyword evidence="3 5" id="KW-0408">Iron</keyword>
<evidence type="ECO:0000256" key="3">
    <source>
        <dbReference type="ARBA" id="ARBA00023004"/>
    </source>
</evidence>
<comment type="similarity">
    <text evidence="1 5">Belongs to the cytochrome P450 family.</text>
</comment>
<keyword evidence="6" id="KW-1133">Transmembrane helix</keyword>